<evidence type="ECO:0000313" key="3">
    <source>
        <dbReference type="EMBL" id="MFC5950173.1"/>
    </source>
</evidence>
<evidence type="ECO:0000259" key="2">
    <source>
        <dbReference type="Pfam" id="PF03551"/>
    </source>
</evidence>
<feature type="region of interest" description="Disordered" evidence="1">
    <location>
        <begin position="192"/>
        <end position="215"/>
    </location>
</feature>
<organism evidence="3 4">
    <name type="scientific">Pseudonocardia lutea</name>
    <dbReference type="NCBI Taxonomy" id="2172015"/>
    <lineage>
        <taxon>Bacteria</taxon>
        <taxon>Bacillati</taxon>
        <taxon>Actinomycetota</taxon>
        <taxon>Actinomycetes</taxon>
        <taxon>Pseudonocardiales</taxon>
        <taxon>Pseudonocardiaceae</taxon>
        <taxon>Pseudonocardia</taxon>
    </lineage>
</organism>
<dbReference type="InterPro" id="IPR005149">
    <property type="entry name" value="Tscrpt_reg_PadR_N"/>
</dbReference>
<evidence type="ECO:0000313" key="4">
    <source>
        <dbReference type="Proteomes" id="UP001596119"/>
    </source>
</evidence>
<feature type="domain" description="Transcription regulator PadR N-terminal" evidence="2">
    <location>
        <begin position="11"/>
        <end position="83"/>
    </location>
</feature>
<protein>
    <submittedName>
        <fullName evidence="3">PadR family transcriptional regulator</fullName>
    </submittedName>
</protein>
<proteinExistence type="predicted"/>
<dbReference type="Gene3D" id="1.10.10.10">
    <property type="entry name" value="Winged helix-like DNA-binding domain superfamily/Winged helix DNA-binding domain"/>
    <property type="match status" value="1"/>
</dbReference>
<evidence type="ECO:0000256" key="1">
    <source>
        <dbReference type="SAM" id="MobiDB-lite"/>
    </source>
</evidence>
<keyword evidence="4" id="KW-1185">Reference proteome</keyword>
<dbReference type="SUPFAM" id="SSF46785">
    <property type="entry name" value="Winged helix' DNA-binding domain"/>
    <property type="match status" value="1"/>
</dbReference>
<reference evidence="4" key="1">
    <citation type="journal article" date="2019" name="Int. J. Syst. Evol. Microbiol.">
        <title>The Global Catalogue of Microorganisms (GCM) 10K type strain sequencing project: providing services to taxonomists for standard genome sequencing and annotation.</title>
        <authorList>
            <consortium name="The Broad Institute Genomics Platform"/>
            <consortium name="The Broad Institute Genome Sequencing Center for Infectious Disease"/>
            <person name="Wu L."/>
            <person name="Ma J."/>
        </authorList>
    </citation>
    <scope>NUCLEOTIDE SEQUENCE [LARGE SCALE GENOMIC DNA]</scope>
    <source>
        <strain evidence="4">CGMCC 4.7397</strain>
    </source>
</reference>
<gene>
    <name evidence="3" type="ORF">ACFQH9_18030</name>
</gene>
<dbReference type="PANTHER" id="PTHR43252">
    <property type="entry name" value="TRANSCRIPTIONAL REGULATOR YQJI"/>
    <property type="match status" value="1"/>
</dbReference>
<dbReference type="InterPro" id="IPR036390">
    <property type="entry name" value="WH_DNA-bd_sf"/>
</dbReference>
<dbReference type="InterPro" id="IPR036388">
    <property type="entry name" value="WH-like_DNA-bd_sf"/>
</dbReference>
<dbReference type="Pfam" id="PF03551">
    <property type="entry name" value="PadR"/>
    <property type="match status" value="1"/>
</dbReference>
<sequence>MKGLSTTSYAILGLLAIRPWTTYELAKQMEVSLRNFWPRAERRLYEEPRKLVDHGLASVTRERVGSRPRSVYRITPAGRDALRAWLAEPGALASLEFEALVKVFFAEQGGKDVLVANLRRVLDGTRERVARDADWADHYLRTGGQFPERLPVISLVGVLQAELNRTVADWARWALDTIDEWPEDLTEASPARGALERVRRHGEFQGEEGADGRAR</sequence>
<comment type="caution">
    <text evidence="3">The sequence shown here is derived from an EMBL/GenBank/DDBJ whole genome shotgun (WGS) entry which is preliminary data.</text>
</comment>
<name>A0ABW1IAZ2_9PSEU</name>
<dbReference type="RefSeq" id="WP_379567305.1">
    <property type="nucleotide sequence ID" value="NZ_JBHSQK010000044.1"/>
</dbReference>
<accession>A0ABW1IAZ2</accession>
<feature type="compositionally biased region" description="Basic and acidic residues" evidence="1">
    <location>
        <begin position="194"/>
        <end position="215"/>
    </location>
</feature>
<dbReference type="Proteomes" id="UP001596119">
    <property type="component" value="Unassembled WGS sequence"/>
</dbReference>
<dbReference type="EMBL" id="JBHSQK010000044">
    <property type="protein sequence ID" value="MFC5950173.1"/>
    <property type="molecule type" value="Genomic_DNA"/>
</dbReference>
<dbReference type="PANTHER" id="PTHR43252:SF4">
    <property type="entry name" value="TRANSCRIPTIONAL REGULATORY PROTEIN"/>
    <property type="match status" value="1"/>
</dbReference>